<proteinExistence type="predicted"/>
<gene>
    <name evidence="3" type="ORF">WS72_04115</name>
</gene>
<dbReference type="InterPro" id="IPR037185">
    <property type="entry name" value="EmrE-like"/>
</dbReference>
<dbReference type="RefSeq" id="WP_059583508.1">
    <property type="nucleotide sequence ID" value="NZ_CP013417.1"/>
</dbReference>
<dbReference type="PANTHER" id="PTHR12715">
    <property type="entry name" value="TRANSPORTER, DRUG/METABOLITE EXPORTER FAMILY"/>
    <property type="match status" value="1"/>
</dbReference>
<feature type="transmembrane region" description="Helical" evidence="1">
    <location>
        <begin position="213"/>
        <end position="234"/>
    </location>
</feature>
<sequence>MEINGRLDGRAFSAIGIALLTWSSSYAAIAYCLGAFTPSEIAFSRLLVASISFAALWAVKRFSLPAARDLPKIAVLGILGLTVYHLCLAYAETRIPSGTAAMLIALSPGATALLSAIWLRESISLIKATGFAIALVGVALVVVTSGQGFRMEPAALWVLVSVAGLALYTVGLKPILARVGSLGVTATAFAAATIAAVPFGAPHLAAAIGDASHARLAALAWLGIAPTFVGYIAWNFALRRAPASQVTSFLYLSPPLSILISWIWLGEKPLLITLLGGGVTLIGVALVNARGNIGKAAGVQPSRSA</sequence>
<name>A0ABR5TC72_9BURK</name>
<feature type="transmembrane region" description="Helical" evidence="1">
    <location>
        <begin position="246"/>
        <end position="264"/>
    </location>
</feature>
<keyword evidence="1" id="KW-1133">Transmembrane helix</keyword>
<dbReference type="InterPro" id="IPR000620">
    <property type="entry name" value="EamA_dom"/>
</dbReference>
<dbReference type="PANTHER" id="PTHR12715:SF4">
    <property type="entry name" value="EAMA DOMAIN-CONTAINING PROTEIN"/>
    <property type="match status" value="1"/>
</dbReference>
<feature type="transmembrane region" description="Helical" evidence="1">
    <location>
        <begin position="71"/>
        <end position="91"/>
    </location>
</feature>
<feature type="transmembrane region" description="Helical" evidence="1">
    <location>
        <begin position="97"/>
        <end position="119"/>
    </location>
</feature>
<feature type="transmembrane region" description="Helical" evidence="1">
    <location>
        <begin position="179"/>
        <end position="201"/>
    </location>
</feature>
<feature type="domain" description="EamA" evidence="2">
    <location>
        <begin position="17"/>
        <end position="142"/>
    </location>
</feature>
<dbReference type="EMBL" id="LNJQ01000001">
    <property type="protein sequence ID" value="KWZ42145.1"/>
    <property type="molecule type" value="Genomic_DNA"/>
</dbReference>
<keyword evidence="1" id="KW-0472">Membrane</keyword>
<feature type="transmembrane region" description="Helical" evidence="1">
    <location>
        <begin position="155"/>
        <end position="172"/>
    </location>
</feature>
<feature type="transmembrane region" description="Helical" evidence="1">
    <location>
        <begin position="270"/>
        <end position="289"/>
    </location>
</feature>
<dbReference type="Proteomes" id="UP000070255">
    <property type="component" value="Unassembled WGS sequence"/>
</dbReference>
<dbReference type="SUPFAM" id="SSF103481">
    <property type="entry name" value="Multidrug resistance efflux transporter EmrE"/>
    <property type="match status" value="2"/>
</dbReference>
<feature type="transmembrane region" description="Helical" evidence="1">
    <location>
        <begin position="131"/>
        <end position="149"/>
    </location>
</feature>
<protein>
    <recommendedName>
        <fullName evidence="2">EamA domain-containing protein</fullName>
    </recommendedName>
</protein>
<dbReference type="Gene3D" id="1.10.3730.20">
    <property type="match status" value="2"/>
</dbReference>
<organism evidence="3 4">
    <name type="scientific">Burkholderia savannae</name>
    <dbReference type="NCBI Taxonomy" id="1637837"/>
    <lineage>
        <taxon>Bacteria</taxon>
        <taxon>Pseudomonadati</taxon>
        <taxon>Pseudomonadota</taxon>
        <taxon>Betaproteobacteria</taxon>
        <taxon>Burkholderiales</taxon>
        <taxon>Burkholderiaceae</taxon>
        <taxon>Burkholderia</taxon>
        <taxon>pseudomallei group</taxon>
    </lineage>
</organism>
<evidence type="ECO:0000259" key="2">
    <source>
        <dbReference type="Pfam" id="PF00892"/>
    </source>
</evidence>
<keyword evidence="4" id="KW-1185">Reference proteome</keyword>
<feature type="transmembrane region" description="Helical" evidence="1">
    <location>
        <begin position="42"/>
        <end position="59"/>
    </location>
</feature>
<keyword evidence="1" id="KW-0812">Transmembrane</keyword>
<reference evidence="3 4" key="1">
    <citation type="submission" date="2015-11" db="EMBL/GenBank/DDBJ databases">
        <authorList>
            <person name="Sahl J."/>
            <person name="Wagner D."/>
            <person name="Keim P."/>
        </authorList>
    </citation>
    <scope>NUCLEOTIDE SEQUENCE [LARGE SCALE GENOMIC DNA]</scope>
    <source>
        <strain evidence="3 4">BDU18</strain>
    </source>
</reference>
<feature type="transmembrane region" description="Helical" evidence="1">
    <location>
        <begin position="12"/>
        <end position="36"/>
    </location>
</feature>
<accession>A0ABR5TC72</accession>
<evidence type="ECO:0000313" key="3">
    <source>
        <dbReference type="EMBL" id="KWZ42145.1"/>
    </source>
</evidence>
<feature type="domain" description="EamA" evidence="2">
    <location>
        <begin position="154"/>
        <end position="288"/>
    </location>
</feature>
<comment type="caution">
    <text evidence="3">The sequence shown here is derived from an EMBL/GenBank/DDBJ whole genome shotgun (WGS) entry which is preliminary data.</text>
</comment>
<evidence type="ECO:0000313" key="4">
    <source>
        <dbReference type="Proteomes" id="UP000070255"/>
    </source>
</evidence>
<dbReference type="InterPro" id="IPR052756">
    <property type="entry name" value="Alkyne_AA_exporter"/>
</dbReference>
<dbReference type="Pfam" id="PF00892">
    <property type="entry name" value="EamA"/>
    <property type="match status" value="2"/>
</dbReference>
<evidence type="ECO:0000256" key="1">
    <source>
        <dbReference type="SAM" id="Phobius"/>
    </source>
</evidence>